<proteinExistence type="predicted"/>
<dbReference type="EMBL" id="FNPC01000013">
    <property type="protein sequence ID" value="SDY89042.1"/>
    <property type="molecule type" value="Genomic_DNA"/>
</dbReference>
<evidence type="ECO:0000313" key="1">
    <source>
        <dbReference type="EMBL" id="SDY89042.1"/>
    </source>
</evidence>
<reference evidence="2" key="1">
    <citation type="submission" date="2016-10" db="EMBL/GenBank/DDBJ databases">
        <authorList>
            <person name="Varghese N."/>
            <person name="Submissions S."/>
        </authorList>
    </citation>
    <scope>NUCLEOTIDE SEQUENCE [LARGE SCALE GENOMIC DNA]</scope>
    <source>
        <strain evidence="2">DC30,IBRC 10041,KCTC 4046</strain>
    </source>
</reference>
<organism evidence="1 2">
    <name type="scientific">Halopenitus persicus</name>
    <dbReference type="NCBI Taxonomy" id="1048396"/>
    <lineage>
        <taxon>Archaea</taxon>
        <taxon>Methanobacteriati</taxon>
        <taxon>Methanobacteriota</taxon>
        <taxon>Stenosarchaea group</taxon>
        <taxon>Halobacteria</taxon>
        <taxon>Halobacteriales</taxon>
        <taxon>Haloferacaceae</taxon>
        <taxon>Halopenitus</taxon>
    </lineage>
</organism>
<sequence length="113" mass="12974">MVVYGKAVRPCPARQPRLTELRKRLDGGEIGAMEPFGRAMTRALEQARFDPETGEAVWIEEDYCSPPLAMERAEVLDDYFKEITIVEKDVDEADGWQQIDDLSRLWDQILDEA</sequence>
<gene>
    <name evidence="1" type="ORF">SAMN05216564_11326</name>
</gene>
<accession>A0A1H3NJI2</accession>
<keyword evidence="2" id="KW-1185">Reference proteome</keyword>
<name>A0A1H3NJI2_9EURY</name>
<dbReference type="Proteomes" id="UP000199079">
    <property type="component" value="Unassembled WGS sequence"/>
</dbReference>
<protein>
    <submittedName>
        <fullName evidence="1">Uncharacterized protein</fullName>
    </submittedName>
</protein>
<dbReference type="AlphaFoldDB" id="A0A1H3NJI2"/>
<evidence type="ECO:0000313" key="2">
    <source>
        <dbReference type="Proteomes" id="UP000199079"/>
    </source>
</evidence>